<dbReference type="GO" id="GO:0005737">
    <property type="term" value="C:cytoplasm"/>
    <property type="evidence" value="ECO:0007669"/>
    <property type="project" value="UniProtKB-SubCell"/>
</dbReference>
<evidence type="ECO:0000256" key="5">
    <source>
        <dbReference type="ARBA" id="ARBA00022679"/>
    </source>
</evidence>
<evidence type="ECO:0000256" key="9">
    <source>
        <dbReference type="PIRSR" id="PIRSR000388-2"/>
    </source>
</evidence>
<accession>A0AAU9EEZ5</accession>
<evidence type="ECO:0000256" key="10">
    <source>
        <dbReference type="PIRSR" id="PIRSR000388-3"/>
    </source>
</evidence>
<dbReference type="InterPro" id="IPR040442">
    <property type="entry name" value="Pyrv_kinase-like_dom_sf"/>
</dbReference>
<feature type="binding site" evidence="7 9">
    <location>
        <position position="116"/>
    </location>
    <ligand>
        <name>3-methyl-2-oxobutanoate</name>
        <dbReference type="ChEBI" id="CHEBI:11851"/>
    </ligand>
</feature>
<dbReference type="PANTHER" id="PTHR20881:SF0">
    <property type="entry name" value="3-METHYL-2-OXOBUTANOATE HYDROXYMETHYLTRANSFERASE"/>
    <property type="match status" value="1"/>
</dbReference>
<dbReference type="GO" id="GO:0015940">
    <property type="term" value="P:pantothenate biosynthetic process"/>
    <property type="evidence" value="ECO:0007669"/>
    <property type="project" value="UniProtKB-UniRule"/>
</dbReference>
<dbReference type="Proteomes" id="UP001366166">
    <property type="component" value="Chromosome"/>
</dbReference>
<protein>
    <recommendedName>
        <fullName evidence="7">3-methyl-2-oxobutanoate hydroxymethyltransferase</fullName>
        <ecNumber evidence="7">2.1.2.11</ecNumber>
    </recommendedName>
    <alternativeName>
        <fullName evidence="7">Ketopantoate hydroxymethyltransferase</fullName>
        <shortName evidence="7">KPHMT</shortName>
    </alternativeName>
</protein>
<dbReference type="NCBIfam" id="TIGR00222">
    <property type="entry name" value="panB"/>
    <property type="match status" value="1"/>
</dbReference>
<comment type="subcellular location">
    <subcellularLocation>
        <location evidence="7">Cytoplasm</location>
    </subcellularLocation>
</comment>
<keyword evidence="7" id="KW-0963">Cytoplasm</keyword>
<evidence type="ECO:0000313" key="12">
    <source>
        <dbReference type="Proteomes" id="UP001366166"/>
    </source>
</evidence>
<keyword evidence="5 7" id="KW-0808">Transferase</keyword>
<dbReference type="NCBIfam" id="NF001452">
    <property type="entry name" value="PRK00311.1"/>
    <property type="match status" value="1"/>
</dbReference>
<dbReference type="GO" id="GO:0000287">
    <property type="term" value="F:magnesium ion binding"/>
    <property type="evidence" value="ECO:0007669"/>
    <property type="project" value="TreeGrafter"/>
</dbReference>
<evidence type="ECO:0000256" key="1">
    <source>
        <dbReference type="ARBA" id="ARBA00005033"/>
    </source>
</evidence>
<dbReference type="CDD" id="cd06557">
    <property type="entry name" value="KPHMT-like"/>
    <property type="match status" value="1"/>
</dbReference>
<comment type="similarity">
    <text evidence="2 7">Belongs to the PanB family.</text>
</comment>
<dbReference type="EC" id="2.1.2.11" evidence="7"/>
<keyword evidence="4 7" id="KW-0566">Pantothenate biosynthesis</keyword>
<reference evidence="12" key="1">
    <citation type="journal article" date="2023" name="Arch. Microbiol.">
        <title>Desulfoferula mesophilus gen. nov. sp. nov., a mesophilic sulfate-reducing bacterium isolated from a brackish lake sediment.</title>
        <authorList>
            <person name="Watanabe T."/>
            <person name="Yabe T."/>
            <person name="Tsuji J.M."/>
            <person name="Fukui M."/>
        </authorList>
    </citation>
    <scope>NUCLEOTIDE SEQUENCE [LARGE SCALE GENOMIC DNA]</scope>
    <source>
        <strain evidence="12">12FAK</strain>
    </source>
</reference>
<dbReference type="InterPro" id="IPR003700">
    <property type="entry name" value="Pantoate_hydroxy_MeTrfase"/>
</dbReference>
<keyword evidence="12" id="KW-1185">Reference proteome</keyword>
<dbReference type="PIRSF" id="PIRSF000388">
    <property type="entry name" value="Pantoate_hydroxy_MeTrfase"/>
    <property type="match status" value="1"/>
</dbReference>
<dbReference type="AlphaFoldDB" id="A0AAU9EEZ5"/>
<dbReference type="SUPFAM" id="SSF51621">
    <property type="entry name" value="Phosphoenolpyruvate/pyruvate domain"/>
    <property type="match status" value="1"/>
</dbReference>
<dbReference type="InterPro" id="IPR015813">
    <property type="entry name" value="Pyrv/PenolPyrv_kinase-like_dom"/>
</dbReference>
<comment type="subunit">
    <text evidence="3 7">Homodecamer; pentamer of dimers.</text>
</comment>
<evidence type="ECO:0000256" key="8">
    <source>
        <dbReference type="PIRSR" id="PIRSR000388-1"/>
    </source>
</evidence>
<evidence type="ECO:0000256" key="4">
    <source>
        <dbReference type="ARBA" id="ARBA00022655"/>
    </source>
</evidence>
<feature type="binding site" evidence="7 9">
    <location>
        <begin position="47"/>
        <end position="48"/>
    </location>
    <ligand>
        <name>3-methyl-2-oxobutanoate</name>
        <dbReference type="ChEBI" id="CHEBI:11851"/>
    </ligand>
</feature>
<keyword evidence="7 10" id="KW-0479">Metal-binding</keyword>
<evidence type="ECO:0000256" key="6">
    <source>
        <dbReference type="ARBA" id="ARBA00056497"/>
    </source>
</evidence>
<dbReference type="FunFam" id="3.20.20.60:FF:000003">
    <property type="entry name" value="3-methyl-2-oxobutanoate hydroxymethyltransferase"/>
    <property type="match status" value="1"/>
</dbReference>
<dbReference type="Pfam" id="PF02548">
    <property type="entry name" value="Pantoate_transf"/>
    <property type="match status" value="1"/>
</dbReference>
<evidence type="ECO:0000256" key="7">
    <source>
        <dbReference type="HAMAP-Rule" id="MF_00156"/>
    </source>
</evidence>
<dbReference type="EMBL" id="AP028679">
    <property type="protein sequence ID" value="BEQ15723.1"/>
    <property type="molecule type" value="Genomic_DNA"/>
</dbReference>
<proteinExistence type="inferred from homology"/>
<feature type="binding site" evidence="7 10">
    <location>
        <position position="118"/>
    </location>
    <ligand>
        <name>Mg(2+)</name>
        <dbReference type="ChEBI" id="CHEBI:18420"/>
    </ligand>
</feature>
<feature type="binding site" evidence="7 9">
    <location>
        <position position="86"/>
    </location>
    <ligand>
        <name>3-methyl-2-oxobutanoate</name>
        <dbReference type="ChEBI" id="CHEBI:11851"/>
    </ligand>
</feature>
<dbReference type="Gene3D" id="3.20.20.60">
    <property type="entry name" value="Phosphoenolpyruvate-binding domains"/>
    <property type="match status" value="1"/>
</dbReference>
<name>A0AAU9EEZ5_9BACT</name>
<evidence type="ECO:0000256" key="2">
    <source>
        <dbReference type="ARBA" id="ARBA00008676"/>
    </source>
</evidence>
<dbReference type="HAMAP" id="MF_00156">
    <property type="entry name" value="PanB"/>
    <property type="match status" value="1"/>
</dbReference>
<comment type="catalytic activity">
    <reaction evidence="7">
        <text>(6R)-5,10-methylene-5,6,7,8-tetrahydrofolate + 3-methyl-2-oxobutanoate + H2O = 2-dehydropantoate + (6S)-5,6,7,8-tetrahydrofolate</text>
        <dbReference type="Rhea" id="RHEA:11824"/>
        <dbReference type="ChEBI" id="CHEBI:11561"/>
        <dbReference type="ChEBI" id="CHEBI:11851"/>
        <dbReference type="ChEBI" id="CHEBI:15377"/>
        <dbReference type="ChEBI" id="CHEBI:15636"/>
        <dbReference type="ChEBI" id="CHEBI:57453"/>
        <dbReference type="EC" id="2.1.2.11"/>
    </reaction>
</comment>
<comment type="pathway">
    <text evidence="1 7">Cofactor biosynthesis; (R)-pantothenate biosynthesis; (R)-pantoate from 3-methyl-2-oxobutanoate: step 1/2.</text>
</comment>
<comment type="function">
    <text evidence="6 7">Catalyzes the reversible reaction in which hydroxymethyl group from 5,10-methylenetetrahydrofolate is transferred onto alpha-ketoisovalerate to form ketopantoate.</text>
</comment>
<evidence type="ECO:0000256" key="3">
    <source>
        <dbReference type="ARBA" id="ARBA00011424"/>
    </source>
</evidence>
<evidence type="ECO:0000313" key="11">
    <source>
        <dbReference type="EMBL" id="BEQ15723.1"/>
    </source>
</evidence>
<keyword evidence="7 10" id="KW-0460">Magnesium</keyword>
<dbReference type="GO" id="GO:0003864">
    <property type="term" value="F:3-methyl-2-oxobutanoate hydroxymethyltransferase activity"/>
    <property type="evidence" value="ECO:0007669"/>
    <property type="project" value="UniProtKB-UniRule"/>
</dbReference>
<feature type="active site" description="Proton acceptor" evidence="7 8">
    <location>
        <position position="185"/>
    </location>
</feature>
<gene>
    <name evidence="7 11" type="primary">panB</name>
    <name evidence="11" type="ORF">FAK_27890</name>
</gene>
<organism evidence="11 12">
    <name type="scientific">Desulfoferula mesophila</name>
    <dbReference type="NCBI Taxonomy" id="3058419"/>
    <lineage>
        <taxon>Bacteria</taxon>
        <taxon>Pseudomonadati</taxon>
        <taxon>Thermodesulfobacteriota</taxon>
        <taxon>Desulfarculia</taxon>
        <taxon>Desulfarculales</taxon>
        <taxon>Desulfarculaceae</taxon>
        <taxon>Desulfoferula</taxon>
    </lineage>
</organism>
<feature type="binding site" evidence="7 10">
    <location>
        <position position="47"/>
    </location>
    <ligand>
        <name>Mg(2+)</name>
        <dbReference type="ChEBI" id="CHEBI:18420"/>
    </ligand>
</feature>
<dbReference type="KEGG" id="dmp:FAK_27890"/>
<comment type="cofactor">
    <cofactor evidence="7 10">
        <name>Mg(2+)</name>
        <dbReference type="ChEBI" id="CHEBI:18420"/>
    </cofactor>
    <text evidence="7 10">Binds 1 Mg(2+) ion per subunit.</text>
</comment>
<dbReference type="RefSeq" id="WP_338600545.1">
    <property type="nucleotide sequence ID" value="NZ_AP028679.1"/>
</dbReference>
<feature type="binding site" evidence="7 10">
    <location>
        <position position="86"/>
    </location>
    <ligand>
        <name>Mg(2+)</name>
        <dbReference type="ChEBI" id="CHEBI:18420"/>
    </ligand>
</feature>
<sequence length="279" mass="29662">MDRKPITVPDLVQKKQNQEKIVMLTAYDYPTALAMERAGVDSVLVGDSLGNVVLGYESTVPVTMDEMIHHIKAVRRGLKTPLLIGDMPFLSYQVSVSQAVANAGRMMKEGGVGCVKLEGGAEMAPQVKAITEAGIPVCAHIGLTPQSVASLGGYKVQGKDLAGAQKMIDDTAALYEAGAKLIVFECIPSALAAAITANSPIVTIGIGAGPDCDGQVLVVHDIIGLAERKPPKMARQYVNLFPQLEQAVTSYTQEVRSSDFPAPEHGFVMDQAVVDQLKF</sequence>
<dbReference type="PANTHER" id="PTHR20881">
    <property type="entry name" value="3-METHYL-2-OXOBUTANOATE HYDROXYMETHYLTRANSFERASE"/>
    <property type="match status" value="1"/>
</dbReference>